<evidence type="ECO:0008006" key="3">
    <source>
        <dbReference type="Google" id="ProtNLM"/>
    </source>
</evidence>
<evidence type="ECO:0000313" key="1">
    <source>
        <dbReference type="EMBL" id="MBB4702574.1"/>
    </source>
</evidence>
<accession>A0A7W7D9R8</accession>
<comment type="caution">
    <text evidence="1">The sequence shown here is derived from an EMBL/GenBank/DDBJ whole genome shotgun (WGS) entry which is preliminary data.</text>
</comment>
<sequence>MRVSYGPPGRIEREHVYLGAARFGHEPAAMGQVLARQETLTVTAHVYTRIPGGKQEEADGRAVQIGTVLEQLLAADPSFRILPEVMFAGVTSGELDGGDDDDAVVAVVNYELTFRATLR</sequence>
<dbReference type="EMBL" id="JACHND010000001">
    <property type="protein sequence ID" value="MBB4702574.1"/>
    <property type="molecule type" value="Genomic_DNA"/>
</dbReference>
<gene>
    <name evidence="1" type="ORF">BJ982_004118</name>
</gene>
<dbReference type="RefSeq" id="WP_184882446.1">
    <property type="nucleotide sequence ID" value="NZ_BOOV01000033.1"/>
</dbReference>
<keyword evidence="2" id="KW-1185">Reference proteome</keyword>
<evidence type="ECO:0000313" key="2">
    <source>
        <dbReference type="Proteomes" id="UP000542210"/>
    </source>
</evidence>
<reference evidence="1 2" key="1">
    <citation type="submission" date="2020-08" db="EMBL/GenBank/DDBJ databases">
        <title>Sequencing the genomes of 1000 actinobacteria strains.</title>
        <authorList>
            <person name="Klenk H.-P."/>
        </authorList>
    </citation>
    <scope>NUCLEOTIDE SEQUENCE [LARGE SCALE GENOMIC DNA]</scope>
    <source>
        <strain evidence="1 2">DSM 45784</strain>
    </source>
</reference>
<proteinExistence type="predicted"/>
<protein>
    <recommendedName>
        <fullName evidence="3">DUF3168 domain-containing protein</fullName>
    </recommendedName>
</protein>
<dbReference type="AlphaFoldDB" id="A0A7W7D9R8"/>
<dbReference type="Proteomes" id="UP000542210">
    <property type="component" value="Unassembled WGS sequence"/>
</dbReference>
<name>A0A7W7D9R8_9ACTN</name>
<organism evidence="1 2">
    <name type="scientific">Sphaerisporangium siamense</name>
    <dbReference type="NCBI Taxonomy" id="795645"/>
    <lineage>
        <taxon>Bacteria</taxon>
        <taxon>Bacillati</taxon>
        <taxon>Actinomycetota</taxon>
        <taxon>Actinomycetes</taxon>
        <taxon>Streptosporangiales</taxon>
        <taxon>Streptosporangiaceae</taxon>
        <taxon>Sphaerisporangium</taxon>
    </lineage>
</organism>